<dbReference type="Proteomes" id="UP000324241">
    <property type="component" value="Unassembled WGS sequence"/>
</dbReference>
<reference evidence="3 4" key="1">
    <citation type="submission" date="2019-08" db="EMBL/GenBank/DDBJ databases">
        <title>The genome sequence of a newly discovered highly antifungal drug resistant Aspergillus species, Aspergillus tanneri NIH 1004.</title>
        <authorList>
            <person name="Mounaud S."/>
            <person name="Singh I."/>
            <person name="Joardar V."/>
            <person name="Pakala S."/>
            <person name="Pakala S."/>
            <person name="Venepally P."/>
            <person name="Chung J.K."/>
            <person name="Losada L."/>
            <person name="Nierman W.C."/>
        </authorList>
    </citation>
    <scope>NUCLEOTIDE SEQUENCE [LARGE SCALE GENOMIC DNA]</scope>
    <source>
        <strain evidence="3 4">NIH1004</strain>
    </source>
</reference>
<evidence type="ECO:0000313" key="3">
    <source>
        <dbReference type="EMBL" id="KAA8642339.1"/>
    </source>
</evidence>
<evidence type="ECO:0000256" key="2">
    <source>
        <dbReference type="SAM" id="SignalP"/>
    </source>
</evidence>
<feature type="compositionally biased region" description="Basic and acidic residues" evidence="1">
    <location>
        <begin position="131"/>
        <end position="174"/>
    </location>
</feature>
<gene>
    <name evidence="3" type="ORF">ATNIH1004_011283</name>
</gene>
<proteinExistence type="predicted"/>
<name>A0A5M9MCT6_9EURO</name>
<sequence length="174" mass="19230">MKGLHGGIFIAILATVARAQSHQIISGPGGDDVGNSASVPSTNEFASLYGEKDQDDHSVDIDKTFDYNYEVHDHPVLVPVKEKKPEPKPHHHQPPYYPHQPHNTLIDGSGGVDTGNSASVSTNNAFASLYNEDKKDDHSVDIKENFDYDYEDHGRPAKVPVKERKPDPKSYQKS</sequence>
<keyword evidence="2" id="KW-0732">Signal</keyword>
<feature type="signal peptide" evidence="2">
    <location>
        <begin position="1"/>
        <end position="19"/>
    </location>
</feature>
<comment type="caution">
    <text evidence="3">The sequence shown here is derived from an EMBL/GenBank/DDBJ whole genome shotgun (WGS) entry which is preliminary data.</text>
</comment>
<feature type="region of interest" description="Disordered" evidence="1">
    <location>
        <begin position="81"/>
        <end position="174"/>
    </location>
</feature>
<accession>A0A5M9MCT6</accession>
<organism evidence="3 4">
    <name type="scientific">Aspergillus tanneri</name>
    <dbReference type="NCBI Taxonomy" id="1220188"/>
    <lineage>
        <taxon>Eukaryota</taxon>
        <taxon>Fungi</taxon>
        <taxon>Dikarya</taxon>
        <taxon>Ascomycota</taxon>
        <taxon>Pezizomycotina</taxon>
        <taxon>Eurotiomycetes</taxon>
        <taxon>Eurotiomycetidae</taxon>
        <taxon>Eurotiales</taxon>
        <taxon>Aspergillaceae</taxon>
        <taxon>Aspergillus</taxon>
        <taxon>Aspergillus subgen. Circumdati</taxon>
    </lineage>
</organism>
<feature type="compositionally biased region" description="Polar residues" evidence="1">
    <location>
        <begin position="114"/>
        <end position="126"/>
    </location>
</feature>
<evidence type="ECO:0000256" key="1">
    <source>
        <dbReference type="SAM" id="MobiDB-lite"/>
    </source>
</evidence>
<dbReference type="AlphaFoldDB" id="A0A5M9MCT6"/>
<feature type="chain" id="PRO_5024347034" evidence="2">
    <location>
        <begin position="20"/>
        <end position="174"/>
    </location>
</feature>
<protein>
    <submittedName>
        <fullName evidence="3">Uncharacterized protein</fullName>
    </submittedName>
</protein>
<dbReference type="OrthoDB" id="4366934at2759"/>
<dbReference type="GeneID" id="54333984"/>
<dbReference type="RefSeq" id="XP_033421701.1">
    <property type="nucleotide sequence ID" value="XM_033575846.1"/>
</dbReference>
<dbReference type="EMBL" id="QUQM01000008">
    <property type="protein sequence ID" value="KAA8642339.1"/>
    <property type="molecule type" value="Genomic_DNA"/>
</dbReference>
<dbReference type="VEuPathDB" id="FungiDB:EYZ11_006433"/>
<evidence type="ECO:0000313" key="4">
    <source>
        <dbReference type="Proteomes" id="UP000324241"/>
    </source>
</evidence>